<accession>A0ABS8PC17</accession>
<dbReference type="Proteomes" id="UP001199469">
    <property type="component" value="Unassembled WGS sequence"/>
</dbReference>
<proteinExistence type="predicted"/>
<dbReference type="EMBL" id="JAJNDB010000004">
    <property type="protein sequence ID" value="MCD2195825.1"/>
    <property type="molecule type" value="Genomic_DNA"/>
</dbReference>
<organism evidence="2 3">
    <name type="scientific">Actinomycetospora endophytica</name>
    <dbReference type="NCBI Taxonomy" id="2291215"/>
    <lineage>
        <taxon>Bacteria</taxon>
        <taxon>Bacillati</taxon>
        <taxon>Actinomycetota</taxon>
        <taxon>Actinomycetes</taxon>
        <taxon>Pseudonocardiales</taxon>
        <taxon>Pseudonocardiaceae</taxon>
        <taxon>Actinomycetospora</taxon>
    </lineage>
</organism>
<keyword evidence="1" id="KW-0812">Transmembrane</keyword>
<keyword evidence="3" id="KW-1185">Reference proteome</keyword>
<sequence>MTPRSRPLTRREHAALVEMERALDRTPRPRVDVRRRCRRVVAVLPGAVAVVAVLVGLGALLGSAGFALGSAAAVIALVVAVVHDLWRAGLS</sequence>
<feature type="transmembrane region" description="Helical" evidence="1">
    <location>
        <begin position="66"/>
        <end position="86"/>
    </location>
</feature>
<keyword evidence="1" id="KW-1133">Transmembrane helix</keyword>
<protein>
    <recommendedName>
        <fullName evidence="4">DUF3040 family protein</fullName>
    </recommendedName>
</protein>
<name>A0ABS8PC17_9PSEU</name>
<feature type="transmembrane region" description="Helical" evidence="1">
    <location>
        <begin position="40"/>
        <end position="60"/>
    </location>
</feature>
<keyword evidence="1" id="KW-0472">Membrane</keyword>
<evidence type="ECO:0008006" key="4">
    <source>
        <dbReference type="Google" id="ProtNLM"/>
    </source>
</evidence>
<dbReference type="RefSeq" id="WP_230737321.1">
    <property type="nucleotide sequence ID" value="NZ_JAJNDB010000004.1"/>
</dbReference>
<reference evidence="2 3" key="1">
    <citation type="submission" date="2021-11" db="EMBL/GenBank/DDBJ databases">
        <title>Draft genome sequence of Actinomycetospora sp. SF1 isolated from the rhizosphere soil.</title>
        <authorList>
            <person name="Duangmal K."/>
            <person name="Chantavorakit T."/>
        </authorList>
    </citation>
    <scope>NUCLEOTIDE SEQUENCE [LARGE SCALE GENOMIC DNA]</scope>
    <source>
        <strain evidence="2 3">TBRC 5722</strain>
    </source>
</reference>
<gene>
    <name evidence="2" type="ORF">LQ327_20850</name>
</gene>
<evidence type="ECO:0000313" key="3">
    <source>
        <dbReference type="Proteomes" id="UP001199469"/>
    </source>
</evidence>
<comment type="caution">
    <text evidence="2">The sequence shown here is derived from an EMBL/GenBank/DDBJ whole genome shotgun (WGS) entry which is preliminary data.</text>
</comment>
<evidence type="ECO:0000256" key="1">
    <source>
        <dbReference type="SAM" id="Phobius"/>
    </source>
</evidence>
<evidence type="ECO:0000313" key="2">
    <source>
        <dbReference type="EMBL" id="MCD2195825.1"/>
    </source>
</evidence>